<dbReference type="EMBL" id="CP025432">
    <property type="protein sequence ID" value="AUH66821.1"/>
    <property type="molecule type" value="Genomic_DNA"/>
</dbReference>
<proteinExistence type="predicted"/>
<keyword evidence="1" id="KW-0614">Plasmid</keyword>
<dbReference type="AlphaFoldDB" id="A0A2H5F5J0"/>
<evidence type="ECO:0000313" key="1">
    <source>
        <dbReference type="EMBL" id="AUH66821.1"/>
    </source>
</evidence>
<reference evidence="1 2" key="1">
    <citation type="journal article" date="2013" name="Antonie Van Leeuwenhoek">
        <title>Paracoccus zhejiangensis sp. nov., isolated from activated sludge in wastewater-treatment system.</title>
        <authorList>
            <person name="Wu Z.G."/>
            <person name="Zhang D.F."/>
            <person name="Liu Y.L."/>
            <person name="Wang F."/>
            <person name="Jiang X."/>
            <person name="Li C."/>
            <person name="Li S.P."/>
            <person name="Hong Q."/>
            <person name="Li W.J."/>
        </authorList>
    </citation>
    <scope>NUCLEOTIDE SEQUENCE [LARGE SCALE GENOMIC DNA]</scope>
    <source>
        <strain evidence="1 2">J6</strain>
        <plasmid evidence="2">Plasmid ppz02</plasmid>
    </source>
</reference>
<evidence type="ECO:0000313" key="2">
    <source>
        <dbReference type="Proteomes" id="UP000234530"/>
    </source>
</evidence>
<sequence length="71" mass="7290">MTEQSEGATMRGMWKIMADKVALDDSPRAIAQKFSVRDSGSQVTSASLKEILSDSLSGGLGGPEISGSSAG</sequence>
<dbReference type="RefSeq" id="WP_101754785.1">
    <property type="nucleotide sequence ID" value="NZ_CP025432.1"/>
</dbReference>
<keyword evidence="2" id="KW-1185">Reference proteome</keyword>
<geneLocation type="plasmid" evidence="2">
    <name>ppz02</name>
</geneLocation>
<accession>A0A2H5F5J0</accession>
<protein>
    <submittedName>
        <fullName evidence="1">Uncharacterized protein</fullName>
    </submittedName>
</protein>
<dbReference type="KEGG" id="pzh:CX676_21225"/>
<organism evidence="1 2">
    <name type="scientific">Paracoccus zhejiangensis</name>
    <dbReference type="NCBI Taxonomy" id="1077935"/>
    <lineage>
        <taxon>Bacteria</taxon>
        <taxon>Pseudomonadati</taxon>
        <taxon>Pseudomonadota</taxon>
        <taxon>Alphaproteobacteria</taxon>
        <taxon>Rhodobacterales</taxon>
        <taxon>Paracoccaceae</taxon>
        <taxon>Paracoccus</taxon>
    </lineage>
</organism>
<name>A0A2H5F5J0_9RHOB</name>
<gene>
    <name evidence="1" type="ORF">CX676_21225</name>
</gene>
<dbReference type="Proteomes" id="UP000234530">
    <property type="component" value="Plasmid pPZ02"/>
</dbReference>